<organism evidence="8 9">
    <name type="scientific">Dorcoceras hygrometricum</name>
    <dbReference type="NCBI Taxonomy" id="472368"/>
    <lineage>
        <taxon>Eukaryota</taxon>
        <taxon>Viridiplantae</taxon>
        <taxon>Streptophyta</taxon>
        <taxon>Embryophyta</taxon>
        <taxon>Tracheophyta</taxon>
        <taxon>Spermatophyta</taxon>
        <taxon>Magnoliopsida</taxon>
        <taxon>eudicotyledons</taxon>
        <taxon>Gunneridae</taxon>
        <taxon>Pentapetalae</taxon>
        <taxon>asterids</taxon>
        <taxon>lamiids</taxon>
        <taxon>Lamiales</taxon>
        <taxon>Gesneriaceae</taxon>
        <taxon>Didymocarpoideae</taxon>
        <taxon>Trichosporeae</taxon>
        <taxon>Loxocarpinae</taxon>
        <taxon>Dorcoceras</taxon>
    </lineage>
</organism>
<evidence type="ECO:0000256" key="2">
    <source>
        <dbReference type="ARBA" id="ARBA00022723"/>
    </source>
</evidence>
<keyword evidence="2" id="KW-0479">Metal-binding</keyword>
<dbReference type="InterPro" id="IPR050652">
    <property type="entry name" value="AN1_A20_ZnFinger"/>
</dbReference>
<dbReference type="Pfam" id="PF01754">
    <property type="entry name" value="zf-A20"/>
    <property type="match status" value="1"/>
</dbReference>
<dbReference type="SMART" id="SM00154">
    <property type="entry name" value="ZnF_AN1"/>
    <property type="match status" value="1"/>
</dbReference>
<dbReference type="PROSITE" id="PS51039">
    <property type="entry name" value="ZF_AN1"/>
    <property type="match status" value="1"/>
</dbReference>
<dbReference type="InterPro" id="IPR035896">
    <property type="entry name" value="AN1-like_Znf"/>
</dbReference>
<feature type="domain" description="AN1-type" evidence="7">
    <location>
        <begin position="94"/>
        <end position="140"/>
    </location>
</feature>
<evidence type="ECO:0000256" key="5">
    <source>
        <dbReference type="PROSITE-ProRule" id="PRU00449"/>
    </source>
</evidence>
<dbReference type="PROSITE" id="PS51036">
    <property type="entry name" value="ZF_A20"/>
    <property type="match status" value="1"/>
</dbReference>
<dbReference type="GO" id="GO:0003677">
    <property type="term" value="F:DNA binding"/>
    <property type="evidence" value="ECO:0007669"/>
    <property type="project" value="InterPro"/>
</dbReference>
<evidence type="ECO:0000256" key="4">
    <source>
        <dbReference type="ARBA" id="ARBA00022833"/>
    </source>
</evidence>
<dbReference type="EMBL" id="KV005644">
    <property type="protein sequence ID" value="KZV34033.1"/>
    <property type="molecule type" value="Genomic_DNA"/>
</dbReference>
<keyword evidence="4" id="KW-0862">Zinc</keyword>
<accession>A0A2Z7BHV7</accession>
<keyword evidence="3 5" id="KW-0863">Zinc-finger</keyword>
<dbReference type="InterPro" id="IPR002653">
    <property type="entry name" value="Znf_A20"/>
</dbReference>
<proteinExistence type="predicted"/>
<evidence type="ECO:0000259" key="7">
    <source>
        <dbReference type="PROSITE" id="PS51039"/>
    </source>
</evidence>
<dbReference type="GO" id="GO:0008270">
    <property type="term" value="F:zinc ion binding"/>
    <property type="evidence" value="ECO:0007669"/>
    <property type="project" value="UniProtKB-KW"/>
</dbReference>
<dbReference type="SUPFAM" id="SSF57716">
    <property type="entry name" value="Glucocorticoid receptor-like (DNA-binding domain)"/>
    <property type="match status" value="1"/>
</dbReference>
<keyword evidence="9" id="KW-1185">Reference proteome</keyword>
<reference evidence="8 9" key="1">
    <citation type="journal article" date="2015" name="Proc. Natl. Acad. Sci. U.S.A.">
        <title>The resurrection genome of Boea hygrometrica: A blueprint for survival of dehydration.</title>
        <authorList>
            <person name="Xiao L."/>
            <person name="Yang G."/>
            <person name="Zhang L."/>
            <person name="Yang X."/>
            <person name="Zhao S."/>
            <person name="Ji Z."/>
            <person name="Zhou Q."/>
            <person name="Hu M."/>
            <person name="Wang Y."/>
            <person name="Chen M."/>
            <person name="Xu Y."/>
            <person name="Jin H."/>
            <person name="Xiao X."/>
            <person name="Hu G."/>
            <person name="Bao F."/>
            <person name="Hu Y."/>
            <person name="Wan P."/>
            <person name="Li L."/>
            <person name="Deng X."/>
            <person name="Kuang T."/>
            <person name="Xiang C."/>
            <person name="Zhu J.K."/>
            <person name="Oliver M.J."/>
            <person name="He Y."/>
        </authorList>
    </citation>
    <scope>NUCLEOTIDE SEQUENCE [LARGE SCALE GENOMIC DNA]</scope>
    <source>
        <strain evidence="9">cv. XS01</strain>
    </source>
</reference>
<protein>
    <submittedName>
        <fullName evidence="8">Uncharacterized protein</fullName>
    </submittedName>
</protein>
<dbReference type="SMART" id="SM00259">
    <property type="entry name" value="ZnF_A20"/>
    <property type="match status" value="1"/>
</dbReference>
<name>A0A2Z7BHV7_9LAMI</name>
<gene>
    <name evidence="8" type="ORF">F511_02806</name>
</gene>
<dbReference type="PANTHER" id="PTHR10634:SF98">
    <property type="entry name" value="ZINC FINGER A20 AND AN1 DOMAIN-CONTAINING STRESS-ASSOCIATED PROTEIN 3"/>
    <property type="match status" value="1"/>
</dbReference>
<dbReference type="Proteomes" id="UP000250235">
    <property type="component" value="Unassembled WGS sequence"/>
</dbReference>
<dbReference type="InterPro" id="IPR000058">
    <property type="entry name" value="Znf_AN1"/>
</dbReference>
<evidence type="ECO:0000256" key="1">
    <source>
        <dbReference type="ARBA" id="ARBA00003732"/>
    </source>
</evidence>
<dbReference type="Gene3D" id="1.20.5.4770">
    <property type="match status" value="1"/>
</dbReference>
<evidence type="ECO:0000256" key="3">
    <source>
        <dbReference type="ARBA" id="ARBA00022771"/>
    </source>
</evidence>
<feature type="domain" description="A20-type" evidence="6">
    <location>
        <begin position="19"/>
        <end position="53"/>
    </location>
</feature>
<dbReference type="SUPFAM" id="SSF118310">
    <property type="entry name" value="AN1-like Zinc finger"/>
    <property type="match status" value="1"/>
</dbReference>
<evidence type="ECO:0000313" key="8">
    <source>
        <dbReference type="EMBL" id="KZV34033.1"/>
    </source>
</evidence>
<dbReference type="AlphaFoldDB" id="A0A2Z7BHV7"/>
<sequence>MDSSIDNSTMGRCQYNQRETDGRLCRGGCGFFGSEANRGLCSKCYVEYLKHQIATSEPGICQKLEVTESEPDQINHISSSVLEDLNDAMRSCTIRGKNRCGCCNKKVGLLGFACRCGHTFCGSHRYPESHACNFDYKAAGRVALEKNNQLCRGDKMKERS</sequence>
<dbReference type="Gene3D" id="4.10.1110.10">
    <property type="entry name" value="AN1-like Zinc finger"/>
    <property type="match status" value="1"/>
</dbReference>
<dbReference type="PANTHER" id="PTHR10634">
    <property type="entry name" value="AN1-TYPE ZINC FINGER PROTEIN"/>
    <property type="match status" value="1"/>
</dbReference>
<comment type="function">
    <text evidence="1">May be involved in environmental stress response.</text>
</comment>
<evidence type="ECO:0000313" key="9">
    <source>
        <dbReference type="Proteomes" id="UP000250235"/>
    </source>
</evidence>
<dbReference type="Pfam" id="PF01428">
    <property type="entry name" value="zf-AN1"/>
    <property type="match status" value="1"/>
</dbReference>
<dbReference type="OrthoDB" id="428577at2759"/>
<evidence type="ECO:0000259" key="6">
    <source>
        <dbReference type="PROSITE" id="PS51036"/>
    </source>
</evidence>